<accession>A0A249PGS4</accession>
<sequence length="725" mass="79356">MSLEEIVIRQRDFSAGEIDPDAIRRDDTDALRAAVRYARNMVSRHTGGLTQRPGRRFLFEADGVIGEFKPFDDISYRVVFVAGGVRVRTEDGALVASLSAPWAAADLDSLVWEADENEIFVCWSGQTQVISVSPSTGAWSIANYSFSTGIDGAVRTPFFRFTATSGITLKPSALTGNITVTFSQDILNSQHVGSIFRYAGRQLRITGVTNAKVGTATVLEKLPSTFIFNVPSSDGFSVGQTVETDTTNVKAEVIAVAAGSVTAVAITKLTTPQNGEKLVGPTATTTISSFSTTTPGATVQWDEQFISSYRGWPRSVSKDRQRLIFTNFAQLKNAVCWSATGDNRDFEVGGDPDDAMFETIDAECQVYYIVGGYDEFAITDKGVYYIPVSVGTPLQPGSVEFRIIFSSEIANIRPIQVTEGVIFVDKSLNGVYAISATGQTARPYIATEANRLHRHLFSGVKSIAVSSATSVFPARQIYAVNADGTVVVGQFNSDSEYIGWLKWDGEGEVRSITGTYGRVVFMTRYTINGVMTGVAEELDYDLLFDCATVFDGGDVTDFLELNDGSALTLNDGSQLTLEGYVTQFYAGQEVHIYAGGFYFGEIAVPETGIISGFSQYGEVIAGLRFDWTFHPLFINFDGGQPVGQAEQRRKIAKMLITVRDTQEFRCGNRIFGSYRGGEDMEQPVPERDATYRYRETGRSYDPDVDLGTTFPCKFKLIELTTRLTV</sequence>
<proteinExistence type="predicted"/>
<dbReference type="OrthoDB" id="5438497at2"/>
<reference evidence="1 2" key="1">
    <citation type="submission" date="2017-08" db="EMBL/GenBank/DDBJ databases">
        <title>Multipartite genome sequences of Sinorhizobium species nodulating soybeans.</title>
        <authorList>
            <person name="Tian C.F."/>
        </authorList>
    </citation>
    <scope>NUCLEOTIDE SEQUENCE [LARGE SCALE GENOMIC DNA]</scope>
    <source>
        <strain evidence="1 2">CCBAU 05684</strain>
    </source>
</reference>
<dbReference type="EMBL" id="CP023067">
    <property type="protein sequence ID" value="ASY64479.1"/>
    <property type="molecule type" value="Genomic_DNA"/>
</dbReference>
<gene>
    <name evidence="1" type="ORF">SJ05684_c30550</name>
</gene>
<dbReference type="Proteomes" id="UP000217211">
    <property type="component" value="Chromosome"/>
</dbReference>
<dbReference type="RefSeq" id="WP_034853174.1">
    <property type="nucleotide sequence ID" value="NZ_AJQT01000025.1"/>
</dbReference>
<dbReference type="KEGG" id="esj:SJ05684_c30550"/>
<keyword evidence="2" id="KW-1185">Reference proteome</keyword>
<evidence type="ECO:0000313" key="1">
    <source>
        <dbReference type="EMBL" id="ASY64479.1"/>
    </source>
</evidence>
<evidence type="ECO:0000313" key="2">
    <source>
        <dbReference type="Proteomes" id="UP000217211"/>
    </source>
</evidence>
<dbReference type="AlphaFoldDB" id="A0A249PGS4"/>
<organism evidence="1 2">
    <name type="scientific">Sinorhizobium sojae CCBAU 05684</name>
    <dbReference type="NCBI Taxonomy" id="716928"/>
    <lineage>
        <taxon>Bacteria</taxon>
        <taxon>Pseudomonadati</taxon>
        <taxon>Pseudomonadota</taxon>
        <taxon>Alphaproteobacteria</taxon>
        <taxon>Hyphomicrobiales</taxon>
        <taxon>Rhizobiaceae</taxon>
        <taxon>Sinorhizobium/Ensifer group</taxon>
        <taxon>Sinorhizobium</taxon>
    </lineage>
</organism>
<name>A0A249PGS4_9HYPH</name>
<dbReference type="eggNOG" id="ENOG5030VMR">
    <property type="taxonomic scope" value="Bacteria"/>
</dbReference>
<protein>
    <submittedName>
        <fullName evidence="1">Phage protein</fullName>
    </submittedName>
</protein>
<dbReference type="STRING" id="716928.GCA_000261485_01423"/>